<evidence type="ECO:0000256" key="1">
    <source>
        <dbReference type="ARBA" id="ARBA00006739"/>
    </source>
</evidence>
<sequence>MIAVLITVFNRKEETLRCLGALELATVKIEEPLHVFLVDDASSDGTTAAVKDAFPNVTLIPGDGKCYWNGGMRLAWETAKNTGDYDYYLWLNNDSYLFEESLSTLLQYAKSTQDEAILCAQTISEKTGKRSYGGWRRGNLPLLFEDGVAPCDIINGNCVLVPRQVFEQVGLLDPNYKHALGDHDYGLRASEKGICSLVIEQPLAYCEANPRPPLWCQQEQPLGKRIKNLYSPLANSHPKYYFIYERRHYGMKIACFHFLTIHLRVLLPQLWKNQ</sequence>
<evidence type="ECO:0000256" key="3">
    <source>
        <dbReference type="ARBA" id="ARBA00022679"/>
    </source>
</evidence>
<keyword evidence="3 5" id="KW-0808">Transferase</keyword>
<dbReference type="PANTHER" id="PTHR43179:SF12">
    <property type="entry name" value="GALACTOFURANOSYLTRANSFERASE GLFT2"/>
    <property type="match status" value="1"/>
</dbReference>
<proteinExistence type="inferred from homology"/>
<reference evidence="5 6" key="1">
    <citation type="submission" date="2023-04" db="EMBL/GenBank/DDBJ databases">
        <title>A novel bacteria isolated from coastal sediment.</title>
        <authorList>
            <person name="Liu X.-J."/>
            <person name="Du Z.-J."/>
        </authorList>
    </citation>
    <scope>NUCLEOTIDE SEQUENCE [LARGE SCALE GENOMIC DNA]</scope>
    <source>
        <strain evidence="5 6">SDUM461004</strain>
    </source>
</reference>
<dbReference type="GO" id="GO:0016757">
    <property type="term" value="F:glycosyltransferase activity"/>
    <property type="evidence" value="ECO:0007669"/>
    <property type="project" value="UniProtKB-KW"/>
</dbReference>
<comment type="caution">
    <text evidence="5">The sequence shown here is derived from an EMBL/GenBank/DDBJ whole genome shotgun (WGS) entry which is preliminary data.</text>
</comment>
<keyword evidence="2 5" id="KW-0328">Glycosyltransferase</keyword>
<gene>
    <name evidence="5" type="ORF">QEH59_15955</name>
</gene>
<protein>
    <submittedName>
        <fullName evidence="5">Glycosyltransferase family 2 protein</fullName>
        <ecNumber evidence="5">2.4.-.-</ecNumber>
    </submittedName>
</protein>
<dbReference type="EC" id="2.4.-.-" evidence="5"/>
<evidence type="ECO:0000259" key="4">
    <source>
        <dbReference type="Pfam" id="PF00535"/>
    </source>
</evidence>
<dbReference type="Proteomes" id="UP001243717">
    <property type="component" value="Unassembled WGS sequence"/>
</dbReference>
<dbReference type="EMBL" id="JARXIC010000038">
    <property type="protein sequence ID" value="MDQ8195929.1"/>
    <property type="molecule type" value="Genomic_DNA"/>
</dbReference>
<dbReference type="Gene3D" id="3.90.550.10">
    <property type="entry name" value="Spore Coat Polysaccharide Biosynthesis Protein SpsA, Chain A"/>
    <property type="match status" value="1"/>
</dbReference>
<dbReference type="PANTHER" id="PTHR43179">
    <property type="entry name" value="RHAMNOSYLTRANSFERASE WBBL"/>
    <property type="match status" value="1"/>
</dbReference>
<dbReference type="RefSeq" id="WP_308986374.1">
    <property type="nucleotide sequence ID" value="NZ_JARXIC010000038.1"/>
</dbReference>
<dbReference type="InterPro" id="IPR029044">
    <property type="entry name" value="Nucleotide-diphossugar_trans"/>
</dbReference>
<evidence type="ECO:0000313" key="6">
    <source>
        <dbReference type="Proteomes" id="UP001243717"/>
    </source>
</evidence>
<evidence type="ECO:0000313" key="5">
    <source>
        <dbReference type="EMBL" id="MDQ8195929.1"/>
    </source>
</evidence>
<organism evidence="5 6">
    <name type="scientific">Thalassobacterium sedimentorum</name>
    <dbReference type="NCBI Taxonomy" id="3041258"/>
    <lineage>
        <taxon>Bacteria</taxon>
        <taxon>Pseudomonadati</taxon>
        <taxon>Verrucomicrobiota</taxon>
        <taxon>Opitutia</taxon>
        <taxon>Puniceicoccales</taxon>
        <taxon>Coraliomargaritaceae</taxon>
        <taxon>Thalassobacterium</taxon>
    </lineage>
</organism>
<evidence type="ECO:0000256" key="2">
    <source>
        <dbReference type="ARBA" id="ARBA00022676"/>
    </source>
</evidence>
<dbReference type="InterPro" id="IPR001173">
    <property type="entry name" value="Glyco_trans_2-like"/>
</dbReference>
<keyword evidence="6" id="KW-1185">Reference proteome</keyword>
<comment type="similarity">
    <text evidence="1">Belongs to the glycosyltransferase 2 family.</text>
</comment>
<feature type="domain" description="Glycosyltransferase 2-like" evidence="4">
    <location>
        <begin position="4"/>
        <end position="134"/>
    </location>
</feature>
<dbReference type="Pfam" id="PF00535">
    <property type="entry name" value="Glycos_transf_2"/>
    <property type="match status" value="1"/>
</dbReference>
<dbReference type="SUPFAM" id="SSF53448">
    <property type="entry name" value="Nucleotide-diphospho-sugar transferases"/>
    <property type="match status" value="1"/>
</dbReference>
<name>A0ABU1AMF9_9BACT</name>
<accession>A0ABU1AMF9</accession>